<evidence type="ECO:0000259" key="6">
    <source>
        <dbReference type="PROSITE" id="PS51721"/>
    </source>
</evidence>
<comment type="cofactor">
    <cofactor evidence="3">
        <name>Zn(2+)</name>
        <dbReference type="ChEBI" id="CHEBI:29105"/>
    </cofactor>
    <text evidence="3">Binds 1 zinc ion per subunit.</text>
</comment>
<comment type="subcellular location">
    <subcellularLocation>
        <location evidence="3">Cytoplasm</location>
    </subcellularLocation>
</comment>
<gene>
    <name evidence="3 7" type="primary">rsgA</name>
    <name evidence="7" type="ORF">DM484_02155</name>
</gene>
<feature type="binding site" evidence="3">
    <location>
        <position position="286"/>
    </location>
    <ligand>
        <name>Zn(2+)</name>
        <dbReference type="ChEBI" id="CHEBI:29105"/>
    </ligand>
</feature>
<keyword evidence="3" id="KW-0699">rRNA-binding</keyword>
<keyword evidence="2 3" id="KW-0342">GTP-binding</keyword>
<comment type="function">
    <text evidence="3">One of several proteins that assist in the late maturation steps of the functional core of the 30S ribosomal subunit. Helps release RbfA from mature subunits. May play a role in the assembly of ribosomal proteins into the subunit. Circularly permuted GTPase that catalyzes slow GTP hydrolysis, GTPase activity is stimulated by the 30S ribosomal subunit.</text>
</comment>
<name>A0A2W4TRV5_9GAMM</name>
<comment type="caution">
    <text evidence="7">The sequence shown here is derived from an EMBL/GenBank/DDBJ whole genome shotgun (WGS) entry which is preliminary data.</text>
</comment>
<comment type="similarity">
    <text evidence="3">Belongs to the TRAFAC class YlqF/YawG GTPase family. RsgA subfamily.</text>
</comment>
<protein>
    <recommendedName>
        <fullName evidence="3">Small ribosomal subunit biogenesis GTPase RsgA</fullName>
        <ecNumber evidence="3">3.6.1.-</ecNumber>
    </recommendedName>
</protein>
<keyword evidence="3" id="KW-0694">RNA-binding</keyword>
<organism evidence="7 8">
    <name type="scientific">Candidatus Methylumidiphilus alinenensis</name>
    <dbReference type="NCBI Taxonomy" id="2202197"/>
    <lineage>
        <taxon>Bacteria</taxon>
        <taxon>Pseudomonadati</taxon>
        <taxon>Pseudomonadota</taxon>
        <taxon>Gammaproteobacteria</taxon>
        <taxon>Methylococcales</taxon>
        <taxon>Candidatus Methylumidiphilus</taxon>
    </lineage>
</organism>
<feature type="binding site" evidence="3">
    <location>
        <position position="278"/>
    </location>
    <ligand>
        <name>Zn(2+)</name>
        <dbReference type="ChEBI" id="CHEBI:29105"/>
    </ligand>
</feature>
<feature type="binding site" evidence="3">
    <location>
        <position position="273"/>
    </location>
    <ligand>
        <name>Zn(2+)</name>
        <dbReference type="ChEBI" id="CHEBI:29105"/>
    </ligand>
</feature>
<evidence type="ECO:0000256" key="3">
    <source>
        <dbReference type="HAMAP-Rule" id="MF_01820"/>
    </source>
</evidence>
<dbReference type="HAMAP" id="MF_01820">
    <property type="entry name" value="GTPase_RsgA"/>
    <property type="match status" value="1"/>
</dbReference>
<dbReference type="Pfam" id="PF03193">
    <property type="entry name" value="RsgA_GTPase"/>
    <property type="match status" value="1"/>
</dbReference>
<dbReference type="CDD" id="cd01854">
    <property type="entry name" value="YjeQ_EngC"/>
    <property type="match status" value="1"/>
</dbReference>
<evidence type="ECO:0000313" key="8">
    <source>
        <dbReference type="Proteomes" id="UP000249396"/>
    </source>
</evidence>
<evidence type="ECO:0000256" key="4">
    <source>
        <dbReference type="SAM" id="MobiDB-lite"/>
    </source>
</evidence>
<dbReference type="Gene3D" id="3.40.50.300">
    <property type="entry name" value="P-loop containing nucleotide triphosphate hydrolases"/>
    <property type="match status" value="1"/>
</dbReference>
<evidence type="ECO:0000313" key="7">
    <source>
        <dbReference type="EMBL" id="PZN84787.1"/>
    </source>
</evidence>
<dbReference type="GO" id="GO:0003924">
    <property type="term" value="F:GTPase activity"/>
    <property type="evidence" value="ECO:0007669"/>
    <property type="project" value="UniProtKB-UniRule"/>
</dbReference>
<evidence type="ECO:0000256" key="1">
    <source>
        <dbReference type="ARBA" id="ARBA00022741"/>
    </source>
</evidence>
<keyword evidence="3" id="KW-0862">Zinc</keyword>
<dbReference type="Proteomes" id="UP000249396">
    <property type="component" value="Unassembled WGS sequence"/>
</dbReference>
<dbReference type="InterPro" id="IPR012340">
    <property type="entry name" value="NA-bd_OB-fold"/>
</dbReference>
<feature type="binding site" evidence="3">
    <location>
        <position position="280"/>
    </location>
    <ligand>
        <name>Zn(2+)</name>
        <dbReference type="ChEBI" id="CHEBI:29105"/>
    </ligand>
</feature>
<dbReference type="Gene3D" id="1.10.40.50">
    <property type="entry name" value="Probable gtpase engc, domain 3"/>
    <property type="match status" value="1"/>
</dbReference>
<proteinExistence type="inferred from homology"/>
<keyword evidence="3" id="KW-0479">Metal-binding</keyword>
<dbReference type="PROSITE" id="PS50936">
    <property type="entry name" value="ENGC_GTPASE"/>
    <property type="match status" value="1"/>
</dbReference>
<comment type="subunit">
    <text evidence="3">Monomer. Associates with 30S ribosomal subunit, binds 16S rRNA.</text>
</comment>
<feature type="region of interest" description="Disordered" evidence="4">
    <location>
        <begin position="1"/>
        <end position="22"/>
    </location>
</feature>
<keyword evidence="3" id="KW-0378">Hydrolase</keyword>
<dbReference type="Gene3D" id="2.40.50.140">
    <property type="entry name" value="Nucleic acid-binding proteins"/>
    <property type="match status" value="1"/>
</dbReference>
<dbReference type="GO" id="GO:0005737">
    <property type="term" value="C:cytoplasm"/>
    <property type="evidence" value="ECO:0007669"/>
    <property type="project" value="UniProtKB-SubCell"/>
</dbReference>
<dbReference type="GO" id="GO:0005525">
    <property type="term" value="F:GTP binding"/>
    <property type="evidence" value="ECO:0007669"/>
    <property type="project" value="UniProtKB-UniRule"/>
</dbReference>
<evidence type="ECO:0000259" key="5">
    <source>
        <dbReference type="PROSITE" id="PS50936"/>
    </source>
</evidence>
<dbReference type="AlphaFoldDB" id="A0A2W4TRV5"/>
<sequence length="320" mass="35049">MKGKGRRNSPQHPKAGTPSPSSWLEGLVISHLGQGLAVETPDGNIILCQTRRRLGDVAVGDRVKWAPSEDGVQGRVEEVLPRSSMLIRPGYAGKLKVVAANLDRVFIVISPSPAPDWLLVDQYLAVCEFRQIPAEIIYNKIDLAEDRDHALAELNDYVRIGYPVHPVSAHKGLGMVELKHALHGHCSIFAGQSGVGKSSLTNTLLPEKNLRTGEISERSGLGRHTTTAATLYNLPEGGYLIDSPGVAVFGLAEIKGQDLAWGYREFQAHIGHCRFNDCRHINDKGCAVREGVENGEIAPARHLRYLKLLDKLAQPDTVWE</sequence>
<dbReference type="PANTHER" id="PTHR32120">
    <property type="entry name" value="SMALL RIBOSOMAL SUBUNIT BIOGENESIS GTPASE RSGA"/>
    <property type="match status" value="1"/>
</dbReference>
<dbReference type="InterPro" id="IPR027417">
    <property type="entry name" value="P-loop_NTPase"/>
</dbReference>
<dbReference type="SUPFAM" id="SSF50249">
    <property type="entry name" value="Nucleic acid-binding proteins"/>
    <property type="match status" value="1"/>
</dbReference>
<dbReference type="InterPro" id="IPR010914">
    <property type="entry name" value="RsgA_GTPase_dom"/>
</dbReference>
<dbReference type="SUPFAM" id="SSF52540">
    <property type="entry name" value="P-loop containing nucleoside triphosphate hydrolases"/>
    <property type="match status" value="1"/>
</dbReference>
<dbReference type="PANTHER" id="PTHR32120:SF11">
    <property type="entry name" value="SMALL RIBOSOMAL SUBUNIT BIOGENESIS GTPASE RSGA 1, MITOCHONDRIAL-RELATED"/>
    <property type="match status" value="1"/>
</dbReference>
<evidence type="ECO:0000256" key="2">
    <source>
        <dbReference type="ARBA" id="ARBA00023134"/>
    </source>
</evidence>
<reference evidence="7 8" key="1">
    <citation type="journal article" date="2018" name="Aquat. Microb. Ecol.">
        <title>Gammaproteobacterial methanotrophs dominate.</title>
        <authorList>
            <person name="Rissanen A.J."/>
            <person name="Saarenheimo J."/>
            <person name="Tiirola M."/>
            <person name="Peura S."/>
            <person name="Aalto S.L."/>
            <person name="Karvinen A."/>
            <person name="Nykanen H."/>
        </authorList>
    </citation>
    <scope>NUCLEOTIDE SEQUENCE [LARGE SCALE GENOMIC DNA]</scope>
    <source>
        <strain evidence="7">AMbin10</strain>
    </source>
</reference>
<dbReference type="EC" id="3.6.1.-" evidence="3"/>
<feature type="binding site" evidence="3">
    <location>
        <begin position="139"/>
        <end position="142"/>
    </location>
    <ligand>
        <name>GTP</name>
        <dbReference type="ChEBI" id="CHEBI:37565"/>
    </ligand>
</feature>
<feature type="binding site" evidence="3">
    <location>
        <begin position="191"/>
        <end position="199"/>
    </location>
    <ligand>
        <name>GTP</name>
        <dbReference type="ChEBI" id="CHEBI:37565"/>
    </ligand>
</feature>
<dbReference type="GO" id="GO:0019843">
    <property type="term" value="F:rRNA binding"/>
    <property type="evidence" value="ECO:0007669"/>
    <property type="project" value="UniProtKB-KW"/>
</dbReference>
<dbReference type="GO" id="GO:0042274">
    <property type="term" value="P:ribosomal small subunit biogenesis"/>
    <property type="evidence" value="ECO:0007669"/>
    <property type="project" value="UniProtKB-UniRule"/>
</dbReference>
<keyword evidence="3" id="KW-0963">Cytoplasm</keyword>
<feature type="domain" description="CP-type G" evidence="6">
    <location>
        <begin position="92"/>
        <end position="249"/>
    </location>
</feature>
<accession>A0A2W4TRV5</accession>
<feature type="domain" description="EngC GTPase" evidence="5">
    <location>
        <begin position="100"/>
        <end position="247"/>
    </location>
</feature>
<keyword evidence="1 3" id="KW-0547">Nucleotide-binding</keyword>
<dbReference type="EMBL" id="QJPH01000143">
    <property type="protein sequence ID" value="PZN84787.1"/>
    <property type="molecule type" value="Genomic_DNA"/>
</dbReference>
<dbReference type="PROSITE" id="PS51721">
    <property type="entry name" value="G_CP"/>
    <property type="match status" value="1"/>
</dbReference>
<dbReference type="GO" id="GO:0046872">
    <property type="term" value="F:metal ion binding"/>
    <property type="evidence" value="ECO:0007669"/>
    <property type="project" value="UniProtKB-KW"/>
</dbReference>
<dbReference type="InterPro" id="IPR030378">
    <property type="entry name" value="G_CP_dom"/>
</dbReference>
<dbReference type="NCBIfam" id="TIGR00157">
    <property type="entry name" value="ribosome small subunit-dependent GTPase A"/>
    <property type="match status" value="1"/>
</dbReference>
<dbReference type="InterPro" id="IPR004881">
    <property type="entry name" value="Ribosome_biogen_GTPase_RsgA"/>
</dbReference>
<keyword evidence="3" id="KW-0690">Ribosome biogenesis</keyword>